<dbReference type="Gene3D" id="3.30.750.80">
    <property type="entry name" value="RNA methyltransferase domain (HRMD) like"/>
    <property type="match status" value="1"/>
</dbReference>
<proteinExistence type="predicted"/>
<keyword evidence="3" id="KW-1185">Reference proteome</keyword>
<organism evidence="2 3">
    <name type="scientific">Eimeria mitis</name>
    <dbReference type="NCBI Taxonomy" id="44415"/>
    <lineage>
        <taxon>Eukaryota</taxon>
        <taxon>Sar</taxon>
        <taxon>Alveolata</taxon>
        <taxon>Apicomplexa</taxon>
        <taxon>Conoidasida</taxon>
        <taxon>Coccidia</taxon>
        <taxon>Eucoccidiorida</taxon>
        <taxon>Eimeriorina</taxon>
        <taxon>Eimeriidae</taxon>
        <taxon>Eimeria</taxon>
    </lineage>
</organism>
<accession>U6K0A4</accession>
<dbReference type="OrthoDB" id="348325at2759"/>
<dbReference type="EMBL" id="HG683044">
    <property type="protein sequence ID" value="CDJ31119.1"/>
    <property type="molecule type" value="Genomic_DNA"/>
</dbReference>
<feature type="compositionally biased region" description="Low complexity" evidence="1">
    <location>
        <begin position="1"/>
        <end position="17"/>
    </location>
</feature>
<feature type="compositionally biased region" description="Low complexity" evidence="1">
    <location>
        <begin position="220"/>
        <end position="239"/>
    </location>
</feature>
<feature type="region of interest" description="Disordered" evidence="1">
    <location>
        <begin position="413"/>
        <end position="438"/>
    </location>
</feature>
<evidence type="ECO:0000313" key="3">
    <source>
        <dbReference type="Proteomes" id="UP000030744"/>
    </source>
</evidence>
<feature type="region of interest" description="Disordered" evidence="1">
    <location>
        <begin position="1"/>
        <end position="91"/>
    </location>
</feature>
<dbReference type="PANTHER" id="PTHR13491:SF0">
    <property type="entry name" value="ZINC FINGER CCHC DOMAIN-CONTAINING PROTEIN 10"/>
    <property type="match status" value="1"/>
</dbReference>
<gene>
    <name evidence="2" type="ORF">EMH_0008070</name>
</gene>
<evidence type="ECO:0000313" key="2">
    <source>
        <dbReference type="EMBL" id="CDJ31119.1"/>
    </source>
</evidence>
<dbReference type="VEuPathDB" id="ToxoDB:EMH_0008070"/>
<reference evidence="2" key="2">
    <citation type="submission" date="2013-10" db="EMBL/GenBank/DDBJ databases">
        <authorList>
            <person name="Aslett M."/>
        </authorList>
    </citation>
    <scope>NUCLEOTIDE SEQUENCE [LARGE SCALE GENOMIC DNA]</scope>
    <source>
        <strain evidence="2">Houghton</strain>
    </source>
</reference>
<evidence type="ECO:0000256" key="1">
    <source>
        <dbReference type="SAM" id="MobiDB-lite"/>
    </source>
</evidence>
<feature type="region of interest" description="Disordered" evidence="1">
    <location>
        <begin position="161"/>
        <end position="182"/>
    </location>
</feature>
<dbReference type="Proteomes" id="UP000030744">
    <property type="component" value="Unassembled WGS sequence"/>
</dbReference>
<dbReference type="AlphaFoldDB" id="U6K0A4"/>
<feature type="region of interest" description="Disordered" evidence="1">
    <location>
        <begin position="220"/>
        <end position="244"/>
    </location>
</feature>
<dbReference type="InterPro" id="IPR039715">
    <property type="entry name" value="ZCCHC10"/>
</dbReference>
<name>U6K0A4_9EIME</name>
<feature type="compositionally biased region" description="Basic and acidic residues" evidence="1">
    <location>
        <begin position="18"/>
        <end position="32"/>
    </location>
</feature>
<reference evidence="2" key="1">
    <citation type="submission" date="2013-10" db="EMBL/GenBank/DDBJ databases">
        <title>Genomic analysis of the causative agents of coccidiosis in chickens.</title>
        <authorList>
            <person name="Reid A.J."/>
            <person name="Blake D."/>
            <person name="Billington K."/>
            <person name="Browne H."/>
            <person name="Dunn M."/>
            <person name="Hung S."/>
            <person name="Kawahara F."/>
            <person name="Miranda-Saavedra D."/>
            <person name="Mourier T."/>
            <person name="Nagra H."/>
            <person name="Otto T.D."/>
            <person name="Rawlings N."/>
            <person name="Sanchez A."/>
            <person name="Sanders M."/>
            <person name="Subramaniam C."/>
            <person name="Tay Y."/>
            <person name="Dear P."/>
            <person name="Doerig C."/>
            <person name="Gruber A."/>
            <person name="Parkinson J."/>
            <person name="Shirley M."/>
            <person name="Wan K.L."/>
            <person name="Berriman M."/>
            <person name="Tomley F."/>
            <person name="Pain A."/>
        </authorList>
    </citation>
    <scope>NUCLEOTIDE SEQUENCE [LARGE SCALE GENOMIC DNA]</scope>
    <source>
        <strain evidence="2">Houghton</strain>
    </source>
</reference>
<dbReference type="GeneID" id="25375796"/>
<protein>
    <submittedName>
        <fullName evidence="2">Uncharacterized protein</fullName>
    </submittedName>
</protein>
<feature type="compositionally biased region" description="Low complexity" evidence="1">
    <location>
        <begin position="37"/>
        <end position="73"/>
    </location>
</feature>
<dbReference type="PANTHER" id="PTHR13491">
    <property type="entry name" value="ZCCHC10 PROTEIN"/>
    <property type="match status" value="1"/>
</dbReference>
<sequence>MHAAAAGVAAATSAAGADQHRHGGRKEKESPDHQQQPPEATETAAINTASSATAADASFAAPAAAPNSSSSSSRNPCIILKPPDATPGGAERRRLVRSGHPWVFDFEIENIKHFNKMQTGKLLPVYDCDASTTHASIAAATADTAASTGCGERERALRSSNSCSSRNTCSSSNSSNSSRSNNAFDVPNEEAVGELLCDRFRAAVHRRRLRYARQSLPADSISASSNRNNCSSSSSSSSNTTGLPNVWRAVDGEADGLPGVEVDVYGSVGVTVIWLLLFAAAALAAVLRLSSQSVLPHRDIFVALVEETISPATLSVQTLKSKKEKLAQGGAEYVSELVLGSDPVAWVSAWGLSQPVHLFFPPFATCSTHTLQLLPLLRRHCAGATVLSVNGSSKGIGIGCCYSNSNNSSSSSSNCSSLPFEHSSNDGRGEADGTTQTTQTVLSAAEQEGAASLVMLESSHTVHTLNEKATAANKLSSAVSCVHTEDVLKELTTMKASALRFRGVYIHLSPNVRFSAAERGGQFGRWFRPSLRGLESQWSAAAALVERGGLLATSLLLPVHLSSWALRSLCRAAETAGKKPSLVFTSVASPDSRMMTVQTDLWKEEVFCLLLR</sequence>
<dbReference type="RefSeq" id="XP_013353684.1">
    <property type="nucleotide sequence ID" value="XM_013498230.1"/>
</dbReference>